<evidence type="ECO:0000259" key="5">
    <source>
        <dbReference type="Pfam" id="PF00668"/>
    </source>
</evidence>
<evidence type="ECO:0000256" key="2">
    <source>
        <dbReference type="ARBA" id="ARBA00022450"/>
    </source>
</evidence>
<dbReference type="Gene3D" id="2.30.38.10">
    <property type="entry name" value="Luciferase, Domain 3"/>
    <property type="match status" value="1"/>
</dbReference>
<name>A0A372FQN7_9ACTN</name>
<dbReference type="Gene3D" id="3.40.50.980">
    <property type="match status" value="2"/>
</dbReference>
<comment type="caution">
    <text evidence="6">The sequence shown here is derived from an EMBL/GenBank/DDBJ whole genome shotgun (WGS) entry which is preliminary data.</text>
</comment>
<dbReference type="Gene3D" id="3.30.559.10">
    <property type="entry name" value="Chloramphenicol acetyltransferase-like domain"/>
    <property type="match status" value="1"/>
</dbReference>
<dbReference type="SUPFAM" id="SSF56801">
    <property type="entry name" value="Acetyl-CoA synthetase-like"/>
    <property type="match status" value="1"/>
</dbReference>
<evidence type="ECO:0000313" key="6">
    <source>
        <dbReference type="EMBL" id="RFS39001.1"/>
    </source>
</evidence>
<organism evidence="6 7">
    <name type="scientific">Micromonospora craniellae</name>
    <dbReference type="NCBI Taxonomy" id="2294034"/>
    <lineage>
        <taxon>Bacteria</taxon>
        <taxon>Bacillati</taxon>
        <taxon>Actinomycetota</taxon>
        <taxon>Actinomycetes</taxon>
        <taxon>Micromonosporales</taxon>
        <taxon>Micromonosporaceae</taxon>
        <taxon>Micromonospora</taxon>
    </lineage>
</organism>
<dbReference type="PROSITE" id="PS00455">
    <property type="entry name" value="AMP_BINDING"/>
    <property type="match status" value="1"/>
</dbReference>
<evidence type="ECO:0000259" key="4">
    <source>
        <dbReference type="Pfam" id="PF00501"/>
    </source>
</evidence>
<proteinExistence type="predicted"/>
<dbReference type="InterPro" id="IPR001242">
    <property type="entry name" value="Condensation_dom"/>
</dbReference>
<protein>
    <submittedName>
        <fullName evidence="6">Amino acid adenylation domain-containing protein</fullName>
    </submittedName>
</protein>
<evidence type="ECO:0000256" key="3">
    <source>
        <dbReference type="ARBA" id="ARBA00022553"/>
    </source>
</evidence>
<dbReference type="FunFam" id="3.40.50.12780:FF:000012">
    <property type="entry name" value="Non-ribosomal peptide synthetase"/>
    <property type="match status" value="1"/>
</dbReference>
<dbReference type="Pfam" id="PF00501">
    <property type="entry name" value="AMP-binding"/>
    <property type="match status" value="1"/>
</dbReference>
<dbReference type="InterPro" id="IPR020845">
    <property type="entry name" value="AMP-binding_CS"/>
</dbReference>
<dbReference type="RefSeq" id="WP_117231406.1">
    <property type="nucleotide sequence ID" value="NZ_CP061725.1"/>
</dbReference>
<keyword evidence="7" id="KW-1185">Reference proteome</keyword>
<comment type="cofactor">
    <cofactor evidence="1">
        <name>pantetheine 4'-phosphate</name>
        <dbReference type="ChEBI" id="CHEBI:47942"/>
    </cofactor>
</comment>
<dbReference type="SUPFAM" id="SSF52777">
    <property type="entry name" value="CoA-dependent acyltransferases"/>
    <property type="match status" value="1"/>
</dbReference>
<dbReference type="Gene3D" id="3.30.559.30">
    <property type="entry name" value="Nonribosomal peptide synthetase, condensation domain"/>
    <property type="match status" value="1"/>
</dbReference>
<dbReference type="FunFam" id="2.30.38.10:FF:000001">
    <property type="entry name" value="Non-ribosomal peptide synthetase PvdI"/>
    <property type="match status" value="1"/>
</dbReference>
<dbReference type="InterPro" id="IPR010071">
    <property type="entry name" value="AA_adenyl_dom"/>
</dbReference>
<keyword evidence="3" id="KW-0597">Phosphoprotein</keyword>
<evidence type="ECO:0000256" key="1">
    <source>
        <dbReference type="ARBA" id="ARBA00001957"/>
    </source>
</evidence>
<accession>A0A372FQN7</accession>
<dbReference type="InterPro" id="IPR023213">
    <property type="entry name" value="CAT-like_dom_sf"/>
</dbReference>
<dbReference type="InterPro" id="IPR045851">
    <property type="entry name" value="AMP-bd_C_sf"/>
</dbReference>
<dbReference type="PANTHER" id="PTHR45527">
    <property type="entry name" value="NONRIBOSOMAL PEPTIDE SYNTHETASE"/>
    <property type="match status" value="1"/>
</dbReference>
<dbReference type="FunFam" id="3.40.50.980:FF:000001">
    <property type="entry name" value="Non-ribosomal peptide synthetase"/>
    <property type="match status" value="1"/>
</dbReference>
<dbReference type="GO" id="GO:0005829">
    <property type="term" value="C:cytosol"/>
    <property type="evidence" value="ECO:0007669"/>
    <property type="project" value="TreeGrafter"/>
</dbReference>
<dbReference type="EMBL" id="QVFU01000140">
    <property type="protein sequence ID" value="RFS39001.1"/>
    <property type="molecule type" value="Genomic_DNA"/>
</dbReference>
<sequence>MMLPRARSSSIIQSRHLNDHQKAALSHVPAGTGVTTPQSAIRSSHYLANALDLAAFAHQDLPFESLVEALNPARSLARHPLFQVLLVAQNNETPAFGLDDLAVTVDESGPDVAKFDLSFSITERHTPTRAVQGIDVLVEYSIDLFDHTTVERLTGYFVELLRAAVTDPDRPIGSLDLMPGAERHRVLFGWNDTARAVTRDRLPELLRDQAARTPDAVALRYEDESVTYADLDARSHRMARLLAARGCGPEQTVALAVPRSVDLVVALLGVVKCGAAYLPLGPDYPAERIEYMLRDSAPACVLTTQAMAARIPREAPRILLDTTQVAEELAGWSDAEFTDADRTAPLQQTHPVYIIYTSGSTGRPKGVVFPSEALVNLLAWHAEIMPYRPGLTTAQFASLSFDAAAQEIFSVLTSGKTLAIPRDDVRRDTEELVRWLDRYAVNELFAPTSVVEEIITTALALGIELTDLVDVAQAGEALILRQPLRTFCAARPGRRLHNYYGPTETHVVTGWTVPDDLSTGDVSPPIGPPIWNCRTYILDASLQPVPAGVVGELYIAGEQVARGYLNRPGLTAQRFVANPYGAEGTRMYRTGDLARWRPDGAIEFLGRIDFQVKIRGLRIELGEIEAVLAGLPEVARAMVLAREDRTGDKRLGRVS</sequence>
<dbReference type="AlphaFoldDB" id="A0A372FQN7"/>
<dbReference type="InterPro" id="IPR000873">
    <property type="entry name" value="AMP-dep_synth/lig_dom"/>
</dbReference>
<keyword evidence="2" id="KW-0596">Phosphopantetheine</keyword>
<dbReference type="GO" id="GO:0043041">
    <property type="term" value="P:amino acid activation for nonribosomal peptide biosynthetic process"/>
    <property type="evidence" value="ECO:0007669"/>
    <property type="project" value="TreeGrafter"/>
</dbReference>
<dbReference type="GO" id="GO:0044550">
    <property type="term" value="P:secondary metabolite biosynthetic process"/>
    <property type="evidence" value="ECO:0007669"/>
    <property type="project" value="TreeGrafter"/>
</dbReference>
<feature type="domain" description="AMP-dependent synthetase/ligase" evidence="4">
    <location>
        <begin position="207"/>
        <end position="565"/>
    </location>
</feature>
<dbReference type="GO" id="GO:0031177">
    <property type="term" value="F:phosphopantetheine binding"/>
    <property type="evidence" value="ECO:0007669"/>
    <property type="project" value="TreeGrafter"/>
</dbReference>
<feature type="domain" description="Condensation" evidence="5">
    <location>
        <begin position="53"/>
        <end position="184"/>
    </location>
</feature>
<gene>
    <name evidence="6" type="ORF">D0Q02_31035</name>
</gene>
<reference evidence="6 7" key="1">
    <citation type="submission" date="2018-08" db="EMBL/GenBank/DDBJ databases">
        <title>Verrucosispora craniellae sp. nov., isolated from a marine sponge in the South China Sea.</title>
        <authorList>
            <person name="Li L."/>
            <person name="Lin H.W."/>
        </authorList>
    </citation>
    <scope>NUCLEOTIDE SEQUENCE [LARGE SCALE GENOMIC DNA]</scope>
    <source>
        <strain evidence="6 7">LHW63014</strain>
    </source>
</reference>
<dbReference type="Pfam" id="PF00668">
    <property type="entry name" value="Condensation"/>
    <property type="match status" value="1"/>
</dbReference>
<dbReference type="Gene3D" id="3.30.300.30">
    <property type="match status" value="1"/>
</dbReference>
<dbReference type="GO" id="GO:0003824">
    <property type="term" value="F:catalytic activity"/>
    <property type="evidence" value="ECO:0007669"/>
    <property type="project" value="InterPro"/>
</dbReference>
<evidence type="ECO:0000313" key="7">
    <source>
        <dbReference type="Proteomes" id="UP000262621"/>
    </source>
</evidence>
<dbReference type="Proteomes" id="UP000262621">
    <property type="component" value="Unassembled WGS sequence"/>
</dbReference>
<dbReference type="GO" id="GO:0008610">
    <property type="term" value="P:lipid biosynthetic process"/>
    <property type="evidence" value="ECO:0007669"/>
    <property type="project" value="UniProtKB-ARBA"/>
</dbReference>
<dbReference type="PANTHER" id="PTHR45527:SF1">
    <property type="entry name" value="FATTY ACID SYNTHASE"/>
    <property type="match status" value="1"/>
</dbReference>
<dbReference type="NCBIfam" id="TIGR01733">
    <property type="entry name" value="AA-adenyl-dom"/>
    <property type="match status" value="1"/>
</dbReference>